<feature type="region of interest" description="Disordered" evidence="1">
    <location>
        <begin position="43"/>
        <end position="89"/>
    </location>
</feature>
<organism evidence="2 3">
    <name type="scientific">Blastomyces percursus</name>
    <dbReference type="NCBI Taxonomy" id="1658174"/>
    <lineage>
        <taxon>Eukaryota</taxon>
        <taxon>Fungi</taxon>
        <taxon>Dikarya</taxon>
        <taxon>Ascomycota</taxon>
        <taxon>Pezizomycotina</taxon>
        <taxon>Eurotiomycetes</taxon>
        <taxon>Eurotiomycetidae</taxon>
        <taxon>Onygenales</taxon>
        <taxon>Ajellomycetaceae</taxon>
        <taxon>Blastomyces</taxon>
    </lineage>
</organism>
<evidence type="ECO:0000313" key="2">
    <source>
        <dbReference type="EMBL" id="OJD16408.1"/>
    </source>
</evidence>
<evidence type="ECO:0000256" key="1">
    <source>
        <dbReference type="SAM" id="MobiDB-lite"/>
    </source>
</evidence>
<gene>
    <name evidence="2" type="ORF">ACJ73_08888</name>
</gene>
<accession>A0A1J9PIU1</accession>
<protein>
    <submittedName>
        <fullName evidence="2">Uncharacterized protein</fullName>
    </submittedName>
</protein>
<evidence type="ECO:0000313" key="3">
    <source>
        <dbReference type="Proteomes" id="UP000242791"/>
    </source>
</evidence>
<dbReference type="EMBL" id="LGTZ01002261">
    <property type="protein sequence ID" value="OJD16408.1"/>
    <property type="molecule type" value="Genomic_DNA"/>
</dbReference>
<reference evidence="2 3" key="1">
    <citation type="submission" date="2015-08" db="EMBL/GenBank/DDBJ databases">
        <title>Emmonsia species relationships and genome sequence.</title>
        <authorList>
            <person name="Cuomo C.A."/>
            <person name="Schwartz I.S."/>
            <person name="Kenyon C."/>
            <person name="De Hoog G.S."/>
            <person name="Govender N.P."/>
            <person name="Botha A."/>
            <person name="Moreno L."/>
            <person name="De Vries M."/>
            <person name="Munoz J.F."/>
            <person name="Stielow J.B."/>
        </authorList>
    </citation>
    <scope>NUCLEOTIDE SEQUENCE [LARGE SCALE GENOMIC DNA]</scope>
    <source>
        <strain evidence="2 3">EI222</strain>
    </source>
</reference>
<sequence length="89" mass="10489">MTYLRQNNDDATQQHHFMANEILTYDNLDANARSSILSAIKHRDTRAKKPTTLPTITPKRRKMQRPKMKMETKMPRLMPPMTKPSQHEK</sequence>
<feature type="compositionally biased region" description="Basic residues" evidence="1">
    <location>
        <begin position="58"/>
        <end position="67"/>
    </location>
</feature>
<dbReference type="OrthoDB" id="4191066at2759"/>
<dbReference type="VEuPathDB" id="FungiDB:ACJ73_08888"/>
<dbReference type="AlphaFoldDB" id="A0A1J9PIU1"/>
<dbReference type="Proteomes" id="UP000242791">
    <property type="component" value="Unassembled WGS sequence"/>
</dbReference>
<name>A0A1J9PIU1_9EURO</name>
<proteinExistence type="predicted"/>
<keyword evidence="3" id="KW-1185">Reference proteome</keyword>
<comment type="caution">
    <text evidence="2">The sequence shown here is derived from an EMBL/GenBank/DDBJ whole genome shotgun (WGS) entry which is preliminary data.</text>
</comment>